<keyword evidence="2" id="KW-1185">Reference proteome</keyword>
<accession>A0ABX3II63</accession>
<protein>
    <submittedName>
        <fullName evidence="1">Uncharacterized protein</fullName>
    </submittedName>
</protein>
<dbReference type="RefSeq" id="WP_077198428.1">
    <property type="nucleotide sequence ID" value="NZ_LBFC01000020.1"/>
</dbReference>
<gene>
    <name evidence="1" type="ORF">XJ44_06085</name>
</gene>
<organism evidence="1 2">
    <name type="scientific">Thermosipho affectus</name>
    <dbReference type="NCBI Taxonomy" id="660294"/>
    <lineage>
        <taxon>Bacteria</taxon>
        <taxon>Thermotogati</taxon>
        <taxon>Thermotogota</taxon>
        <taxon>Thermotogae</taxon>
        <taxon>Thermotogales</taxon>
        <taxon>Fervidobacteriaceae</taxon>
        <taxon>Thermosipho</taxon>
    </lineage>
</organism>
<proteinExistence type="predicted"/>
<reference evidence="1 2" key="1">
    <citation type="submission" date="2015-06" db="EMBL/GenBank/DDBJ databases">
        <title>Genome sequencing of Thermotogales isolates from hydrothermal vents.</title>
        <authorList>
            <person name="Haverkamp T.H."/>
            <person name="Kublanov I.V."/>
            <person name="Nesbo C.L."/>
        </authorList>
    </citation>
    <scope>NUCLEOTIDE SEQUENCE [LARGE SCALE GENOMIC DNA]</scope>
    <source>
        <strain evidence="2">ik275mar</strain>
    </source>
</reference>
<evidence type="ECO:0000313" key="2">
    <source>
        <dbReference type="Proteomes" id="UP000242616"/>
    </source>
</evidence>
<sequence length="69" mass="8610">MQKFYLILITIFAFLFLFTFFSYEKIKNELNYSKKLNKAYEMYVNGDLRFEKYINKNNLNELKYLLERK</sequence>
<dbReference type="Proteomes" id="UP000242616">
    <property type="component" value="Unassembled WGS sequence"/>
</dbReference>
<name>A0ABX3II63_9BACT</name>
<dbReference type="EMBL" id="LBFC01000020">
    <property type="protein sequence ID" value="ONN27004.1"/>
    <property type="molecule type" value="Genomic_DNA"/>
</dbReference>
<comment type="caution">
    <text evidence="1">The sequence shown here is derived from an EMBL/GenBank/DDBJ whole genome shotgun (WGS) entry which is preliminary data.</text>
</comment>
<evidence type="ECO:0000313" key="1">
    <source>
        <dbReference type="EMBL" id="ONN27004.1"/>
    </source>
</evidence>